<dbReference type="Proteomes" id="UP000094043">
    <property type="component" value="Chromosome 4"/>
</dbReference>
<feature type="compositionally biased region" description="Polar residues" evidence="1">
    <location>
        <begin position="210"/>
        <end position="235"/>
    </location>
</feature>
<feature type="region of interest" description="Disordered" evidence="1">
    <location>
        <begin position="377"/>
        <end position="399"/>
    </location>
</feature>
<feature type="region of interest" description="Disordered" evidence="1">
    <location>
        <begin position="27"/>
        <end position="105"/>
    </location>
</feature>
<keyword evidence="3" id="KW-1185">Reference proteome</keyword>
<name>A0AAJ8JU44_9TREE</name>
<dbReference type="RefSeq" id="XP_066069084.1">
    <property type="nucleotide sequence ID" value="XM_066212987.1"/>
</dbReference>
<reference evidence="2" key="2">
    <citation type="journal article" date="2022" name="Elife">
        <title>Obligate sexual reproduction of a homothallic fungus closely related to the Cryptococcus pathogenic species complex.</title>
        <authorList>
            <person name="Passer A.R."/>
            <person name="Clancey S.A."/>
            <person name="Shea T."/>
            <person name="David-Palma M."/>
            <person name="Averette A.F."/>
            <person name="Boekhout T."/>
            <person name="Porcel B.M."/>
            <person name="Nowrousian M."/>
            <person name="Cuomo C.A."/>
            <person name="Sun S."/>
            <person name="Heitman J."/>
            <person name="Coelho M.A."/>
        </authorList>
    </citation>
    <scope>NUCLEOTIDE SEQUENCE</scope>
    <source>
        <strain evidence="2">CBS 7841</strain>
    </source>
</reference>
<evidence type="ECO:0000313" key="3">
    <source>
        <dbReference type="Proteomes" id="UP000094043"/>
    </source>
</evidence>
<organism evidence="2 3">
    <name type="scientific">Cryptococcus depauperatus CBS 7841</name>
    <dbReference type="NCBI Taxonomy" id="1295531"/>
    <lineage>
        <taxon>Eukaryota</taxon>
        <taxon>Fungi</taxon>
        <taxon>Dikarya</taxon>
        <taxon>Basidiomycota</taxon>
        <taxon>Agaricomycotina</taxon>
        <taxon>Tremellomycetes</taxon>
        <taxon>Tremellales</taxon>
        <taxon>Cryptococcaceae</taxon>
        <taxon>Cryptococcus</taxon>
    </lineage>
</organism>
<reference evidence="2" key="1">
    <citation type="submission" date="2016-06" db="EMBL/GenBank/DDBJ databases">
        <authorList>
            <person name="Cuomo C."/>
            <person name="Litvintseva A."/>
            <person name="Heitman J."/>
            <person name="Chen Y."/>
            <person name="Sun S."/>
            <person name="Springer D."/>
            <person name="Dromer F."/>
            <person name="Young S."/>
            <person name="Zeng Q."/>
            <person name="Chapman S."/>
            <person name="Gujja S."/>
            <person name="Saif S."/>
            <person name="Birren B."/>
        </authorList>
    </citation>
    <scope>NUCLEOTIDE SEQUENCE</scope>
    <source>
        <strain evidence="2">CBS 7841</strain>
    </source>
</reference>
<feature type="region of interest" description="Disordered" evidence="1">
    <location>
        <begin position="776"/>
        <end position="817"/>
    </location>
</feature>
<dbReference type="EMBL" id="CP143787">
    <property type="protein sequence ID" value="WVN88384.1"/>
    <property type="molecule type" value="Genomic_DNA"/>
</dbReference>
<feature type="compositionally biased region" description="Basic and acidic residues" evidence="1">
    <location>
        <begin position="808"/>
        <end position="817"/>
    </location>
</feature>
<feature type="region of interest" description="Disordered" evidence="1">
    <location>
        <begin position="210"/>
        <end position="242"/>
    </location>
</feature>
<dbReference type="KEGG" id="cdep:91087801"/>
<dbReference type="AlphaFoldDB" id="A0AAJ8JU44"/>
<dbReference type="GeneID" id="91087801"/>
<sequence>MATGCALPQEYAVYRQRRRYEALGAMTVGKRKIESLGGGGGDDGEQGERYEKRGLSEPPVSEQRHPEVAVPPQRALTASATIPSGERTAESSPVSPSQCSPSHPLLDATQLASPEALSIHLSSLRSSTISTLKQSFLRRRSSFPSRSIPSGENCVSSWTSNSTPKASDFSFDALFGALGGGAGWTPGNGSWEQLLNNDTDIKLLATVPHSSNSAKDIQTPQPTSTSYRSRSQSITKQHDPSIQRIGEDVAISTPQKLRPPPFTSGKRNIQQTLDQEWKTALTSLVDVDGVGQIPVIKILQEVWKRGGGDSVTALCLWPSIVVALGTADAGPDARIPMASAESAMSLQQLYNLNIQHWEPSIFSGLLRMYAIGTMPQPPASQPMDRALQSQHYGPSTPMRDSDLSQWINLTPGAWSAQHDPFLGSVGQDTLFPSKLNKPPLPARLDDFPFPLEVSGRESTLEREERYWVKEPGDKAVVPGLDEMLAKMEQGQEERDQNIVKEIPPLHDLSSQDCIPSFRQSDHSVFHFLTSDTPALASPTTQNTKTTFSPPPSMTSPYVSAGSIVSNAPTVASGSSGKSCSKPRPTQLPMPQVDFIPPPPMCMFFNPSFESLTENKVGVWRGDLDVRGRGGGKFSVLMVGEKGTEHLWQSHRWPKKLAYPSKPTADFDCYTSTMMPVSHLAREGLVPITMGMVLCNEPAERIDPYVKMVHGLHAEGVAFHLPCDNPRLPIVFLPAKFHATDPLLRLGVAFLGKAGLPYPSAPLALPSHGHQSIGAIVQNATEEPHKKRRRQSAPPATGKARLRASTRKNSREKNVIQE</sequence>
<evidence type="ECO:0000256" key="1">
    <source>
        <dbReference type="SAM" id="MobiDB-lite"/>
    </source>
</evidence>
<feature type="compositionally biased region" description="Basic and acidic residues" evidence="1">
    <location>
        <begin position="46"/>
        <end position="55"/>
    </location>
</feature>
<gene>
    <name evidence="2" type="ORF">L203_103590</name>
</gene>
<protein>
    <submittedName>
        <fullName evidence="2">Uncharacterized protein</fullName>
    </submittedName>
</protein>
<feature type="compositionally biased region" description="Low complexity" evidence="1">
    <location>
        <begin position="91"/>
        <end position="104"/>
    </location>
</feature>
<reference evidence="2" key="3">
    <citation type="submission" date="2024-01" db="EMBL/GenBank/DDBJ databases">
        <authorList>
            <person name="Coelho M.A."/>
            <person name="David-Palma M."/>
            <person name="Shea T."/>
            <person name="Sun S."/>
            <person name="Cuomo C.A."/>
            <person name="Heitman J."/>
        </authorList>
    </citation>
    <scope>NUCLEOTIDE SEQUENCE</scope>
    <source>
        <strain evidence="2">CBS 7841</strain>
    </source>
</reference>
<accession>A0AAJ8JU44</accession>
<evidence type="ECO:0000313" key="2">
    <source>
        <dbReference type="EMBL" id="WVN88384.1"/>
    </source>
</evidence>
<proteinExistence type="predicted"/>